<sequence length="38" mass="3889">MRESGDIFGAVSSFGFGGTNAHVVLSSAPEFLGGECRV</sequence>
<dbReference type="GO" id="GO:0016746">
    <property type="term" value="F:acyltransferase activity"/>
    <property type="evidence" value="ECO:0007669"/>
    <property type="project" value="InterPro"/>
</dbReference>
<evidence type="ECO:0000313" key="2">
    <source>
        <dbReference type="Proteomes" id="UP000235828"/>
    </source>
</evidence>
<gene>
    <name evidence="1" type="ORF">VTAP4600_B0233</name>
</gene>
<keyword evidence="2" id="KW-1185">Reference proteome</keyword>
<dbReference type="KEGG" id="vta:B0233"/>
<reference evidence="1 2" key="1">
    <citation type="submission" date="2017-10" db="EMBL/GenBank/DDBJ databases">
        <authorList>
            <person name="Banno H."/>
            <person name="Chua N.-H."/>
        </authorList>
    </citation>
    <scope>NUCLEOTIDE SEQUENCE [LARGE SCALE GENOMIC DNA]</scope>
    <source>
        <strain evidence="1">Vibrio tapetis CECT4600</strain>
    </source>
</reference>
<dbReference type="Gene3D" id="3.40.47.10">
    <property type="match status" value="1"/>
</dbReference>
<dbReference type="EMBL" id="LT960612">
    <property type="protein sequence ID" value="SON51844.1"/>
    <property type="molecule type" value="Genomic_DNA"/>
</dbReference>
<dbReference type="Proteomes" id="UP000235828">
    <property type="component" value="Chromosome B"/>
</dbReference>
<dbReference type="AlphaFoldDB" id="A0A2N8ZIV5"/>
<dbReference type="SUPFAM" id="SSF53901">
    <property type="entry name" value="Thiolase-like"/>
    <property type="match status" value="1"/>
</dbReference>
<protein>
    <recommendedName>
        <fullName evidence="3">Polyketide synthase C-terminal extension domain-containing protein</fullName>
    </recommendedName>
</protein>
<accession>A0A2N8ZIV5</accession>
<proteinExistence type="predicted"/>
<name>A0A2N8ZIV5_9VIBR</name>
<organism evidence="1 2">
    <name type="scientific">Vibrio tapetis subsp. tapetis</name>
    <dbReference type="NCBI Taxonomy" id="1671868"/>
    <lineage>
        <taxon>Bacteria</taxon>
        <taxon>Pseudomonadati</taxon>
        <taxon>Pseudomonadota</taxon>
        <taxon>Gammaproteobacteria</taxon>
        <taxon>Vibrionales</taxon>
        <taxon>Vibrionaceae</taxon>
        <taxon>Vibrio</taxon>
    </lineage>
</organism>
<dbReference type="RefSeq" id="WP_415239698.1">
    <property type="nucleotide sequence ID" value="NZ_LT960612.1"/>
</dbReference>
<evidence type="ECO:0008006" key="3">
    <source>
        <dbReference type="Google" id="ProtNLM"/>
    </source>
</evidence>
<evidence type="ECO:0000313" key="1">
    <source>
        <dbReference type="EMBL" id="SON51844.1"/>
    </source>
</evidence>
<dbReference type="InterPro" id="IPR016039">
    <property type="entry name" value="Thiolase-like"/>
</dbReference>